<protein>
    <submittedName>
        <fullName evidence="2">Uncharacterized protein</fullName>
    </submittedName>
</protein>
<dbReference type="STRING" id="1442371.A0A0D2JUF0"/>
<reference evidence="2 3" key="1">
    <citation type="submission" date="2015-01" db="EMBL/GenBank/DDBJ databases">
        <title>The Genome Sequence of Fonsecaea multimorphosa CBS 102226.</title>
        <authorList>
            <consortium name="The Broad Institute Genomics Platform"/>
            <person name="Cuomo C."/>
            <person name="de Hoog S."/>
            <person name="Gorbushina A."/>
            <person name="Stielow B."/>
            <person name="Teixiera M."/>
            <person name="Abouelleil A."/>
            <person name="Chapman S.B."/>
            <person name="Priest M."/>
            <person name="Young S.K."/>
            <person name="Wortman J."/>
            <person name="Nusbaum C."/>
            <person name="Birren B."/>
        </authorList>
    </citation>
    <scope>NUCLEOTIDE SEQUENCE [LARGE SCALE GENOMIC DNA]</scope>
    <source>
        <strain evidence="2 3">CBS 102226</strain>
    </source>
</reference>
<dbReference type="EMBL" id="KN848075">
    <property type="protein sequence ID" value="KIX97107.1"/>
    <property type="molecule type" value="Genomic_DNA"/>
</dbReference>
<dbReference type="RefSeq" id="XP_016631230.1">
    <property type="nucleotide sequence ID" value="XM_016777720.1"/>
</dbReference>
<evidence type="ECO:0000313" key="3">
    <source>
        <dbReference type="Proteomes" id="UP000053411"/>
    </source>
</evidence>
<dbReference type="Proteomes" id="UP000053411">
    <property type="component" value="Unassembled WGS sequence"/>
</dbReference>
<feature type="compositionally biased region" description="Basic and acidic residues" evidence="1">
    <location>
        <begin position="345"/>
        <end position="357"/>
    </location>
</feature>
<feature type="region of interest" description="Disordered" evidence="1">
    <location>
        <begin position="248"/>
        <end position="358"/>
    </location>
</feature>
<name>A0A0D2JUF0_9EURO</name>
<organism evidence="2 3">
    <name type="scientific">Fonsecaea multimorphosa CBS 102226</name>
    <dbReference type="NCBI Taxonomy" id="1442371"/>
    <lineage>
        <taxon>Eukaryota</taxon>
        <taxon>Fungi</taxon>
        <taxon>Dikarya</taxon>
        <taxon>Ascomycota</taxon>
        <taxon>Pezizomycotina</taxon>
        <taxon>Eurotiomycetes</taxon>
        <taxon>Chaetothyriomycetidae</taxon>
        <taxon>Chaetothyriales</taxon>
        <taxon>Herpotrichiellaceae</taxon>
        <taxon>Fonsecaea</taxon>
    </lineage>
</organism>
<dbReference type="AlphaFoldDB" id="A0A0D2JUF0"/>
<gene>
    <name evidence="2" type="ORF">Z520_07221</name>
</gene>
<sequence length="392" mass="43193">MLPHALKVGRGVLIEIVQYEKVLAADSSPSASSSASSEAVRRFSKPRTILQFLPPPALDNDVEFSLPVRAAQKAIQTYKMSNTQRPQTSGARCPIAHRNGDPEDLERDFTTLGVEGTLGCPFAKMANGPASSVRDDPIAAEFHQDTYSARSPNVDQRPGQCPIRFLDQHSPEEVAKYFENHKHEIPRSHEICVRRYQGNESGARQLDAKYGNLVNMIQGLGVKHKAYLPERDRIEEHSTVAVEKWAEDISEHATGPPGQDDTVEDEEPRISHFDKPLREVRVGESPSRPWGISVPADKEPTPSALQEEDGVAHLKVHSTSSHPAPAASRHDHSQEQGQKTSPPKRRTDDFAEGKEPRTQIIFNGPVFFGYSAEEMSALLQNTNLGNVKPGGG</sequence>
<feature type="compositionally biased region" description="Low complexity" evidence="1">
    <location>
        <begin position="317"/>
        <end position="327"/>
    </location>
</feature>
<feature type="compositionally biased region" description="Polar residues" evidence="1">
    <location>
        <begin position="81"/>
        <end position="90"/>
    </location>
</feature>
<dbReference type="GeneID" id="27712967"/>
<feature type="compositionally biased region" description="Basic and acidic residues" evidence="1">
    <location>
        <begin position="268"/>
        <end position="282"/>
    </location>
</feature>
<dbReference type="OrthoDB" id="5343576at2759"/>
<keyword evidence="3" id="KW-1185">Reference proteome</keyword>
<feature type="region of interest" description="Disordered" evidence="1">
    <location>
        <begin position="81"/>
        <end position="105"/>
    </location>
</feature>
<dbReference type="VEuPathDB" id="FungiDB:Z520_07221"/>
<accession>A0A0D2JUF0</accession>
<proteinExistence type="predicted"/>
<evidence type="ECO:0000256" key="1">
    <source>
        <dbReference type="SAM" id="MobiDB-lite"/>
    </source>
</evidence>
<evidence type="ECO:0000313" key="2">
    <source>
        <dbReference type="EMBL" id="KIX97107.1"/>
    </source>
</evidence>